<comment type="caution">
    <text evidence="1">The sequence shown here is derived from an EMBL/GenBank/DDBJ whole genome shotgun (WGS) entry which is preliminary data.</text>
</comment>
<evidence type="ECO:0000313" key="2">
    <source>
        <dbReference type="Proteomes" id="UP001597301"/>
    </source>
</evidence>
<proteinExistence type="predicted"/>
<evidence type="ECO:0008006" key="3">
    <source>
        <dbReference type="Google" id="ProtNLM"/>
    </source>
</evidence>
<reference evidence="2" key="1">
    <citation type="journal article" date="2019" name="Int. J. Syst. Evol. Microbiol.">
        <title>The Global Catalogue of Microorganisms (GCM) 10K type strain sequencing project: providing services to taxonomists for standard genome sequencing and annotation.</title>
        <authorList>
            <consortium name="The Broad Institute Genomics Platform"/>
            <consortium name="The Broad Institute Genome Sequencing Center for Infectious Disease"/>
            <person name="Wu L."/>
            <person name="Ma J."/>
        </authorList>
    </citation>
    <scope>NUCLEOTIDE SEQUENCE [LARGE SCALE GENOMIC DNA]</scope>
    <source>
        <strain evidence="2">CGMCC 1.12295</strain>
    </source>
</reference>
<dbReference type="EMBL" id="JBHUEO010000019">
    <property type="protein sequence ID" value="MFD1706729.1"/>
    <property type="molecule type" value="Genomic_DNA"/>
</dbReference>
<gene>
    <name evidence="1" type="ORF">ACFSCZ_08285</name>
</gene>
<organism evidence="1 2">
    <name type="scientific">Siminovitchia sediminis</name>
    <dbReference type="NCBI Taxonomy" id="1274353"/>
    <lineage>
        <taxon>Bacteria</taxon>
        <taxon>Bacillati</taxon>
        <taxon>Bacillota</taxon>
        <taxon>Bacilli</taxon>
        <taxon>Bacillales</taxon>
        <taxon>Bacillaceae</taxon>
        <taxon>Siminovitchia</taxon>
    </lineage>
</organism>
<dbReference type="Proteomes" id="UP001597301">
    <property type="component" value="Unassembled WGS sequence"/>
</dbReference>
<sequence length="51" mass="6023">MFKDYNMNQVVLPLDLEIKLQENDIAYAVHDVVESIPDEAFTDFMRMKMIT</sequence>
<accession>A0ABW4KGB1</accession>
<protein>
    <recommendedName>
        <fullName evidence="3">Transposase</fullName>
    </recommendedName>
</protein>
<evidence type="ECO:0000313" key="1">
    <source>
        <dbReference type="EMBL" id="MFD1706729.1"/>
    </source>
</evidence>
<name>A0ABW4KGB1_9BACI</name>
<keyword evidence="2" id="KW-1185">Reference proteome</keyword>
<dbReference type="RefSeq" id="WP_380773386.1">
    <property type="nucleotide sequence ID" value="NZ_JBHUEO010000019.1"/>
</dbReference>